<dbReference type="InterPro" id="IPR001214">
    <property type="entry name" value="SET_dom"/>
</dbReference>
<dbReference type="EMBL" id="JARJCW010000024">
    <property type="protein sequence ID" value="KAJ7212157.1"/>
    <property type="molecule type" value="Genomic_DNA"/>
</dbReference>
<gene>
    <name evidence="2" type="ORF">GGX14DRAFT_362318</name>
</gene>
<evidence type="ECO:0000313" key="3">
    <source>
        <dbReference type="Proteomes" id="UP001219525"/>
    </source>
</evidence>
<accession>A0AAD6VG88</accession>
<organism evidence="2 3">
    <name type="scientific">Mycena pura</name>
    <dbReference type="NCBI Taxonomy" id="153505"/>
    <lineage>
        <taxon>Eukaryota</taxon>
        <taxon>Fungi</taxon>
        <taxon>Dikarya</taxon>
        <taxon>Basidiomycota</taxon>
        <taxon>Agaricomycotina</taxon>
        <taxon>Agaricomycetes</taxon>
        <taxon>Agaricomycetidae</taxon>
        <taxon>Agaricales</taxon>
        <taxon>Marasmiineae</taxon>
        <taxon>Mycenaceae</taxon>
        <taxon>Mycena</taxon>
    </lineage>
</organism>
<sequence length="360" mass="39859">MRFAFVTLPNTTDPDVSVTECVFWPGCKEIFMDIPGFPHPLQQPSGAKPAFRLGVSSGRGIGLFSTRALTQGELILAERPLLLGLACIPMLRPDGGLTDAQYTRHCFETMERTLEPALGRMRPARRGAFMALANCQDGSFPLGGRYHTNGIAVDGLRPGVTGSMGTYSAVCEHLSRLNHSCSPNTQPCFDKASISHQLWAVRDIAAGEELTFQYSEATCSAAERNEALKPYNFTCTCASCADPATSDPRRRAIGYPPSVEMWAANRELSDDWLIQKCLEQLVLIKREKLEYLDQYYAAMMHLTATYICLGDAKQASEWAARAQKCVWMSGRGYISQEELLDPASAAYPEHPLWRLRFRAG</sequence>
<comment type="caution">
    <text evidence="2">The sequence shown here is derived from an EMBL/GenBank/DDBJ whole genome shotgun (WGS) entry which is preliminary data.</text>
</comment>
<dbReference type="Gene3D" id="2.170.270.10">
    <property type="entry name" value="SET domain"/>
    <property type="match status" value="1"/>
</dbReference>
<dbReference type="InterPro" id="IPR046341">
    <property type="entry name" value="SET_dom_sf"/>
</dbReference>
<evidence type="ECO:0000259" key="1">
    <source>
        <dbReference type="PROSITE" id="PS50280"/>
    </source>
</evidence>
<dbReference type="PANTHER" id="PTHR47332:SF4">
    <property type="entry name" value="SET DOMAIN-CONTAINING PROTEIN 5"/>
    <property type="match status" value="1"/>
</dbReference>
<proteinExistence type="predicted"/>
<dbReference type="SMART" id="SM00317">
    <property type="entry name" value="SET"/>
    <property type="match status" value="1"/>
</dbReference>
<feature type="domain" description="SET" evidence="1">
    <location>
        <begin position="49"/>
        <end position="215"/>
    </location>
</feature>
<dbReference type="CDD" id="cd20071">
    <property type="entry name" value="SET_SMYD"/>
    <property type="match status" value="1"/>
</dbReference>
<keyword evidence="3" id="KW-1185">Reference proteome</keyword>
<dbReference type="PROSITE" id="PS50280">
    <property type="entry name" value="SET"/>
    <property type="match status" value="1"/>
</dbReference>
<protein>
    <recommendedName>
        <fullName evidence="1">SET domain-containing protein</fullName>
    </recommendedName>
</protein>
<dbReference type="Proteomes" id="UP001219525">
    <property type="component" value="Unassembled WGS sequence"/>
</dbReference>
<dbReference type="AlphaFoldDB" id="A0AAD6VG88"/>
<dbReference type="InterPro" id="IPR053185">
    <property type="entry name" value="SET_domain_protein"/>
</dbReference>
<dbReference type="Pfam" id="PF00856">
    <property type="entry name" value="SET"/>
    <property type="match status" value="1"/>
</dbReference>
<evidence type="ECO:0000313" key="2">
    <source>
        <dbReference type="EMBL" id="KAJ7212157.1"/>
    </source>
</evidence>
<name>A0AAD6VG88_9AGAR</name>
<dbReference type="SUPFAM" id="SSF82199">
    <property type="entry name" value="SET domain"/>
    <property type="match status" value="1"/>
</dbReference>
<reference evidence="2" key="1">
    <citation type="submission" date="2023-03" db="EMBL/GenBank/DDBJ databases">
        <title>Massive genome expansion in bonnet fungi (Mycena s.s.) driven by repeated elements and novel gene families across ecological guilds.</title>
        <authorList>
            <consortium name="Lawrence Berkeley National Laboratory"/>
            <person name="Harder C.B."/>
            <person name="Miyauchi S."/>
            <person name="Viragh M."/>
            <person name="Kuo A."/>
            <person name="Thoen E."/>
            <person name="Andreopoulos B."/>
            <person name="Lu D."/>
            <person name="Skrede I."/>
            <person name="Drula E."/>
            <person name="Henrissat B."/>
            <person name="Morin E."/>
            <person name="Kohler A."/>
            <person name="Barry K."/>
            <person name="LaButti K."/>
            <person name="Morin E."/>
            <person name="Salamov A."/>
            <person name="Lipzen A."/>
            <person name="Mereny Z."/>
            <person name="Hegedus B."/>
            <person name="Baldrian P."/>
            <person name="Stursova M."/>
            <person name="Weitz H."/>
            <person name="Taylor A."/>
            <person name="Grigoriev I.V."/>
            <person name="Nagy L.G."/>
            <person name="Martin F."/>
            <person name="Kauserud H."/>
        </authorList>
    </citation>
    <scope>NUCLEOTIDE SEQUENCE</scope>
    <source>
        <strain evidence="2">9144</strain>
    </source>
</reference>
<dbReference type="PANTHER" id="PTHR47332">
    <property type="entry name" value="SET DOMAIN-CONTAINING PROTEIN 5"/>
    <property type="match status" value="1"/>
</dbReference>